<evidence type="ECO:0000313" key="6">
    <source>
        <dbReference type="Proteomes" id="UP000604046"/>
    </source>
</evidence>
<dbReference type="PANTHER" id="PTHR48027">
    <property type="entry name" value="HETEROGENEOUS NUCLEAR RIBONUCLEOPROTEIN 87F-RELATED"/>
    <property type="match status" value="1"/>
</dbReference>
<dbReference type="GO" id="GO:0003723">
    <property type="term" value="F:RNA binding"/>
    <property type="evidence" value="ECO:0007669"/>
    <property type="project" value="UniProtKB-UniRule"/>
</dbReference>
<dbReference type="InterPro" id="IPR000504">
    <property type="entry name" value="RRM_dom"/>
</dbReference>
<organism evidence="5 6">
    <name type="scientific">Symbiodinium natans</name>
    <dbReference type="NCBI Taxonomy" id="878477"/>
    <lineage>
        <taxon>Eukaryota</taxon>
        <taxon>Sar</taxon>
        <taxon>Alveolata</taxon>
        <taxon>Dinophyceae</taxon>
        <taxon>Suessiales</taxon>
        <taxon>Symbiodiniaceae</taxon>
        <taxon>Symbiodinium</taxon>
    </lineage>
</organism>
<dbReference type="Gene3D" id="3.30.70.330">
    <property type="match status" value="1"/>
</dbReference>
<dbReference type="SMART" id="SM00360">
    <property type="entry name" value="RRM"/>
    <property type="match status" value="1"/>
</dbReference>
<dbReference type="AlphaFoldDB" id="A0A812IKG7"/>
<accession>A0A812IKG7</accession>
<dbReference type="SUPFAM" id="SSF54928">
    <property type="entry name" value="RNA-binding domain, RBD"/>
    <property type="match status" value="1"/>
</dbReference>
<evidence type="ECO:0000313" key="5">
    <source>
        <dbReference type="EMBL" id="CAE7036171.1"/>
    </source>
</evidence>
<sequence>MAAPPRMQNGPPSEDLFVTGLPLECTSVQAKQIFQQYGSVKQANVLPVASGKTAAAAFIIMESVEDARWVIDHVNGNVPQGLSSPVTVVFATPRAQRPNGGKGKGAMKGMPPEMMQMMTMMMSAMGKGGGGGGGDWGKGGGDWGAGGGDWGAGGGDWGKGGGDWGGGACYGMADMKGGKGFGGKW</sequence>
<proteinExistence type="predicted"/>
<name>A0A812IKG7_9DINO</name>
<comment type="caution">
    <text evidence="5">The sequence shown here is derived from an EMBL/GenBank/DDBJ whole genome shotgun (WGS) entry which is preliminary data.</text>
</comment>
<feature type="domain" description="RRM" evidence="4">
    <location>
        <begin position="14"/>
        <end position="93"/>
    </location>
</feature>
<dbReference type="EMBL" id="CAJNDS010000269">
    <property type="protein sequence ID" value="CAE7036171.1"/>
    <property type="molecule type" value="Genomic_DNA"/>
</dbReference>
<dbReference type="PRINTS" id="PR00961">
    <property type="entry name" value="HUDSXLRNA"/>
</dbReference>
<dbReference type="PROSITE" id="PS50102">
    <property type="entry name" value="RRM"/>
    <property type="match status" value="1"/>
</dbReference>
<gene>
    <name evidence="5" type="primary">SXL</name>
    <name evidence="5" type="ORF">SNAT2548_LOCUS4391</name>
</gene>
<dbReference type="GO" id="GO:1990904">
    <property type="term" value="C:ribonucleoprotein complex"/>
    <property type="evidence" value="ECO:0007669"/>
    <property type="project" value="InterPro"/>
</dbReference>
<protein>
    <submittedName>
        <fullName evidence="5">SXL protein</fullName>
    </submittedName>
</protein>
<keyword evidence="1" id="KW-0677">Repeat</keyword>
<keyword evidence="2 3" id="KW-0694">RNA-binding</keyword>
<evidence type="ECO:0000256" key="3">
    <source>
        <dbReference type="PROSITE-ProRule" id="PRU00176"/>
    </source>
</evidence>
<evidence type="ECO:0000256" key="2">
    <source>
        <dbReference type="ARBA" id="ARBA00022884"/>
    </source>
</evidence>
<dbReference type="InterPro" id="IPR002343">
    <property type="entry name" value="Hud_Sxl_RNA"/>
</dbReference>
<keyword evidence="6" id="KW-1185">Reference proteome</keyword>
<dbReference type="Proteomes" id="UP000604046">
    <property type="component" value="Unassembled WGS sequence"/>
</dbReference>
<dbReference type="InterPro" id="IPR052462">
    <property type="entry name" value="SLIRP/GR-RBP-like"/>
</dbReference>
<reference evidence="5" key="1">
    <citation type="submission" date="2021-02" db="EMBL/GenBank/DDBJ databases">
        <authorList>
            <person name="Dougan E. K."/>
            <person name="Rhodes N."/>
            <person name="Thang M."/>
            <person name="Chan C."/>
        </authorList>
    </citation>
    <scope>NUCLEOTIDE SEQUENCE</scope>
</reference>
<dbReference type="Pfam" id="PF00076">
    <property type="entry name" value="RRM_1"/>
    <property type="match status" value="1"/>
</dbReference>
<evidence type="ECO:0000259" key="4">
    <source>
        <dbReference type="PROSITE" id="PS50102"/>
    </source>
</evidence>
<dbReference type="InterPro" id="IPR035979">
    <property type="entry name" value="RBD_domain_sf"/>
</dbReference>
<dbReference type="OrthoDB" id="266020at2759"/>
<dbReference type="InterPro" id="IPR012677">
    <property type="entry name" value="Nucleotide-bd_a/b_plait_sf"/>
</dbReference>
<evidence type="ECO:0000256" key="1">
    <source>
        <dbReference type="ARBA" id="ARBA00022737"/>
    </source>
</evidence>